<evidence type="ECO:0000313" key="1">
    <source>
        <dbReference type="EMBL" id="MCW7552573.1"/>
    </source>
</evidence>
<protein>
    <submittedName>
        <fullName evidence="1">Uncharacterized protein</fullName>
    </submittedName>
</protein>
<dbReference type="EMBL" id="JAPFCC010000001">
    <property type="protein sequence ID" value="MCW7552573.1"/>
    <property type="molecule type" value="Genomic_DNA"/>
</dbReference>
<name>A0ABT3MT80_9GAMM</name>
<dbReference type="RefSeq" id="WP_262567526.1">
    <property type="nucleotide sequence ID" value="NZ_JAPFCC010000001.1"/>
</dbReference>
<proteinExistence type="predicted"/>
<keyword evidence="2" id="KW-1185">Reference proteome</keyword>
<evidence type="ECO:0000313" key="2">
    <source>
        <dbReference type="Proteomes" id="UP001209854"/>
    </source>
</evidence>
<reference evidence="1 2" key="1">
    <citation type="submission" date="2022-10" db="EMBL/GenBank/DDBJ databases">
        <title>High-quality genome sequences of two octocoral-associated bacteria, Endozoicomonas euniceicola EF212 and Endozoicomonas gorgoniicola PS125.</title>
        <authorList>
            <person name="Chiou Y.-J."/>
            <person name="Chen Y.-H."/>
        </authorList>
    </citation>
    <scope>NUCLEOTIDE SEQUENCE [LARGE SCALE GENOMIC DNA]</scope>
    <source>
        <strain evidence="1 2">PS125</strain>
    </source>
</reference>
<gene>
    <name evidence="1" type="ORF">NX722_07905</name>
</gene>
<organism evidence="1 2">
    <name type="scientific">Endozoicomonas gorgoniicola</name>
    <dbReference type="NCBI Taxonomy" id="1234144"/>
    <lineage>
        <taxon>Bacteria</taxon>
        <taxon>Pseudomonadati</taxon>
        <taxon>Pseudomonadota</taxon>
        <taxon>Gammaproteobacteria</taxon>
        <taxon>Oceanospirillales</taxon>
        <taxon>Endozoicomonadaceae</taxon>
        <taxon>Endozoicomonas</taxon>
    </lineage>
</organism>
<dbReference type="Proteomes" id="UP001209854">
    <property type="component" value="Unassembled WGS sequence"/>
</dbReference>
<sequence>MNIPSWMNPFSKVLDIADKAITDKDKLNEFRHELDMAGEELRQMLEETYRKELDTATVPWVDALHKMGRQVMSYLGYGLAFYMVHKGYDPMAAMAALAPGGIYNYVKGKGQK</sequence>
<accession>A0ABT3MT80</accession>
<comment type="caution">
    <text evidence="1">The sequence shown here is derived from an EMBL/GenBank/DDBJ whole genome shotgun (WGS) entry which is preliminary data.</text>
</comment>